<dbReference type="Pfam" id="PF01694">
    <property type="entry name" value="Rhomboid"/>
    <property type="match status" value="1"/>
</dbReference>
<accession>A0ABD2T7G5</accession>
<dbReference type="InterPro" id="IPR050925">
    <property type="entry name" value="Rhomboid_protease_S54"/>
</dbReference>
<dbReference type="EMBL" id="JBJKTR010000012">
    <property type="protein sequence ID" value="KAL3352163.1"/>
    <property type="molecule type" value="Genomic_DNA"/>
</dbReference>
<evidence type="ECO:0000313" key="12">
    <source>
        <dbReference type="EMBL" id="KAL3352163.1"/>
    </source>
</evidence>
<feature type="non-terminal residue" evidence="12">
    <location>
        <position position="1"/>
    </location>
</feature>
<dbReference type="GO" id="GO:0006508">
    <property type="term" value="P:proteolysis"/>
    <property type="evidence" value="ECO:0007669"/>
    <property type="project" value="UniProtKB-KW"/>
</dbReference>
<dbReference type="PANTHER" id="PTHR43731">
    <property type="entry name" value="RHOMBOID PROTEASE"/>
    <property type="match status" value="1"/>
</dbReference>
<evidence type="ECO:0000256" key="8">
    <source>
        <dbReference type="ARBA" id="ARBA00023136"/>
    </source>
</evidence>
<keyword evidence="4 10" id="KW-0812">Transmembrane</keyword>
<evidence type="ECO:0000256" key="3">
    <source>
        <dbReference type="ARBA" id="ARBA00022670"/>
    </source>
</evidence>
<evidence type="ECO:0000259" key="11">
    <source>
        <dbReference type="Pfam" id="PF01694"/>
    </source>
</evidence>
<keyword evidence="3" id="KW-0645">Protease</keyword>
<feature type="domain" description="Peptidase S54 rhomboid" evidence="11">
    <location>
        <begin position="197"/>
        <end position="352"/>
    </location>
</feature>
<evidence type="ECO:0000256" key="1">
    <source>
        <dbReference type="ARBA" id="ARBA00004141"/>
    </source>
</evidence>
<feature type="compositionally biased region" description="Low complexity" evidence="9">
    <location>
        <begin position="15"/>
        <end position="24"/>
    </location>
</feature>
<feature type="transmembrane region" description="Helical" evidence="10">
    <location>
        <begin position="305"/>
        <end position="323"/>
    </location>
</feature>
<feature type="transmembrane region" description="Helical" evidence="10">
    <location>
        <begin position="155"/>
        <end position="178"/>
    </location>
</feature>
<protein>
    <recommendedName>
        <fullName evidence="11">Peptidase S54 rhomboid domain-containing protein</fullName>
    </recommendedName>
</protein>
<proteinExistence type="inferred from homology"/>
<evidence type="ECO:0000256" key="10">
    <source>
        <dbReference type="SAM" id="Phobius"/>
    </source>
</evidence>
<dbReference type="SUPFAM" id="SSF144091">
    <property type="entry name" value="Rhomboid-like"/>
    <property type="match status" value="1"/>
</dbReference>
<evidence type="ECO:0000256" key="5">
    <source>
        <dbReference type="ARBA" id="ARBA00022801"/>
    </source>
</evidence>
<evidence type="ECO:0000256" key="4">
    <source>
        <dbReference type="ARBA" id="ARBA00022692"/>
    </source>
</evidence>
<comment type="similarity">
    <text evidence="2">Belongs to the peptidase S54 family.</text>
</comment>
<dbReference type="InterPro" id="IPR035952">
    <property type="entry name" value="Rhomboid-like_sf"/>
</dbReference>
<dbReference type="GO" id="GO:0016020">
    <property type="term" value="C:membrane"/>
    <property type="evidence" value="ECO:0007669"/>
    <property type="project" value="UniProtKB-SubCell"/>
</dbReference>
<evidence type="ECO:0000256" key="7">
    <source>
        <dbReference type="ARBA" id="ARBA00022989"/>
    </source>
</evidence>
<feature type="region of interest" description="Disordered" evidence="9">
    <location>
        <begin position="1"/>
        <end position="24"/>
    </location>
</feature>
<feature type="transmembrane region" description="Helical" evidence="10">
    <location>
        <begin position="198"/>
        <end position="225"/>
    </location>
</feature>
<keyword evidence="13" id="KW-1185">Reference proteome</keyword>
<keyword evidence="6" id="KW-0809">Transit peptide</keyword>
<keyword evidence="8 10" id="KW-0472">Membrane</keyword>
<organism evidence="12 13">
    <name type="scientific">Solanum stoloniferum</name>
    <dbReference type="NCBI Taxonomy" id="62892"/>
    <lineage>
        <taxon>Eukaryota</taxon>
        <taxon>Viridiplantae</taxon>
        <taxon>Streptophyta</taxon>
        <taxon>Embryophyta</taxon>
        <taxon>Tracheophyta</taxon>
        <taxon>Spermatophyta</taxon>
        <taxon>Magnoliopsida</taxon>
        <taxon>eudicotyledons</taxon>
        <taxon>Gunneridae</taxon>
        <taxon>Pentapetalae</taxon>
        <taxon>asterids</taxon>
        <taxon>lamiids</taxon>
        <taxon>Solanales</taxon>
        <taxon>Solanaceae</taxon>
        <taxon>Solanoideae</taxon>
        <taxon>Solaneae</taxon>
        <taxon>Solanum</taxon>
    </lineage>
</organism>
<dbReference type="Gene3D" id="1.20.1540.10">
    <property type="entry name" value="Rhomboid-like"/>
    <property type="match status" value="1"/>
</dbReference>
<sequence length="360" mass="39959">AYMARPIGHSKHKGTPSTNSPSTGTMQRLLSLKLLSKIPRNLPNATTNPSSQTSLSLISKANQCHPSPQQLFSVPYTTFLHSWRQQNVKFSHGVFSNPLFSKQLFANTHFRGDLSKVLVNRTVGLVRTQLGRRSFHSNFLVGSTRRSWRSSFGRFSTDGVVLCLILTNVAVFLLWRVADSRFMMRNFMISVDNFTSGRVHTLITSAFSHISTWHLISNMVGLYFFGTSIGRYFGPEFLLKLYLSGAVAGSVFYLVYHAFIVPSLQTQRRQVLSMHPSQTPGLGASGAVNAVMLLDIFLFPTKIIYFNFVIPVPAILLGIFIIGKDVVRILEGDTQVSGSAHLGGAAMAAIAWARVRRGRF</sequence>
<name>A0ABD2T7G5_9SOLN</name>
<evidence type="ECO:0000256" key="6">
    <source>
        <dbReference type="ARBA" id="ARBA00022946"/>
    </source>
</evidence>
<dbReference type="AlphaFoldDB" id="A0ABD2T7G5"/>
<dbReference type="PANTHER" id="PTHR43731:SF14">
    <property type="entry name" value="PRESENILIN-ASSOCIATED RHOMBOID-LIKE PROTEIN, MITOCHONDRIAL"/>
    <property type="match status" value="1"/>
</dbReference>
<dbReference type="GO" id="GO:0008233">
    <property type="term" value="F:peptidase activity"/>
    <property type="evidence" value="ECO:0007669"/>
    <property type="project" value="UniProtKB-KW"/>
</dbReference>
<comment type="subcellular location">
    <subcellularLocation>
        <location evidence="1">Membrane</location>
        <topology evidence="1">Multi-pass membrane protein</topology>
    </subcellularLocation>
</comment>
<evidence type="ECO:0000256" key="9">
    <source>
        <dbReference type="SAM" id="MobiDB-lite"/>
    </source>
</evidence>
<evidence type="ECO:0000256" key="2">
    <source>
        <dbReference type="ARBA" id="ARBA00009045"/>
    </source>
</evidence>
<evidence type="ECO:0000313" key="13">
    <source>
        <dbReference type="Proteomes" id="UP001627284"/>
    </source>
</evidence>
<feature type="transmembrane region" description="Helical" evidence="10">
    <location>
        <begin position="279"/>
        <end position="298"/>
    </location>
</feature>
<feature type="transmembrane region" description="Helical" evidence="10">
    <location>
        <begin position="335"/>
        <end position="355"/>
    </location>
</feature>
<keyword evidence="7 10" id="KW-1133">Transmembrane helix</keyword>
<keyword evidence="5" id="KW-0378">Hydrolase</keyword>
<dbReference type="FunFam" id="1.20.1540.10:FF:000018">
    <property type="entry name" value="RHOMBOID-like protein 12, mitochondrial"/>
    <property type="match status" value="1"/>
</dbReference>
<reference evidence="12 13" key="1">
    <citation type="submission" date="2024-05" db="EMBL/GenBank/DDBJ databases">
        <title>De novo assembly of an allotetraploid wild potato.</title>
        <authorList>
            <person name="Hosaka A.J."/>
        </authorList>
    </citation>
    <scope>NUCLEOTIDE SEQUENCE [LARGE SCALE GENOMIC DNA]</scope>
    <source>
        <tissue evidence="12">Young leaves</tissue>
    </source>
</reference>
<gene>
    <name evidence="12" type="ORF">AABB24_020299</name>
</gene>
<feature type="transmembrane region" description="Helical" evidence="10">
    <location>
        <begin position="237"/>
        <end position="259"/>
    </location>
</feature>
<comment type="caution">
    <text evidence="12">The sequence shown here is derived from an EMBL/GenBank/DDBJ whole genome shotgun (WGS) entry which is preliminary data.</text>
</comment>
<dbReference type="Proteomes" id="UP001627284">
    <property type="component" value="Unassembled WGS sequence"/>
</dbReference>
<dbReference type="InterPro" id="IPR022764">
    <property type="entry name" value="Peptidase_S54_rhomboid_dom"/>
</dbReference>